<dbReference type="EMBL" id="LAVV01008055">
    <property type="protein sequence ID" value="KNZ53933.1"/>
    <property type="molecule type" value="Genomic_DNA"/>
</dbReference>
<organism evidence="2 3">
    <name type="scientific">Puccinia sorghi</name>
    <dbReference type="NCBI Taxonomy" id="27349"/>
    <lineage>
        <taxon>Eukaryota</taxon>
        <taxon>Fungi</taxon>
        <taxon>Dikarya</taxon>
        <taxon>Basidiomycota</taxon>
        <taxon>Pucciniomycotina</taxon>
        <taxon>Pucciniomycetes</taxon>
        <taxon>Pucciniales</taxon>
        <taxon>Pucciniaceae</taxon>
        <taxon>Puccinia</taxon>
    </lineage>
</organism>
<accession>A0A0L6UZH7</accession>
<dbReference type="Proteomes" id="UP000037035">
    <property type="component" value="Unassembled WGS sequence"/>
</dbReference>
<sequence length="384" mass="44209">MEQAKSPCHHGLYRSLEIIQIPRQYDNRAALDAAGGERIPDWSTLPTLTRSNQDDRSNPFDATTPEQLHIPRTQGAVHRYKYPSSHRIFHLSIYLFYSPVYPTPPLLPDIPQIRSLVPILPLQQICHSYNEYFLPLLVFYRYYFPEIRIIEHLEFPFPHFHSSPPQQLFCRSLQNIQKVPGSFCCYSNHAPKVFQPRFEAHLSSFFCRGLGLCQVVEGSHCKKNLLNCLQLTCGMLQPSFHTNSICLHVMVGVTTEASWVFLHFNCRQLSKFFFAVSCMSGIVINELAVKPICHHFNLCRVHPLQKKLAQLPSVGMQKVPGSFCCYSNNSQKVIKPSFDANSLMSKVKMGAATLRREALDWLRMVRKKKEKNQLCKNVVEETRK</sequence>
<evidence type="ECO:0000313" key="3">
    <source>
        <dbReference type="Proteomes" id="UP000037035"/>
    </source>
</evidence>
<dbReference type="VEuPathDB" id="FungiDB:VP01_3098g1"/>
<proteinExistence type="predicted"/>
<feature type="region of interest" description="Disordered" evidence="1">
    <location>
        <begin position="42"/>
        <end position="65"/>
    </location>
</feature>
<evidence type="ECO:0000256" key="1">
    <source>
        <dbReference type="SAM" id="MobiDB-lite"/>
    </source>
</evidence>
<name>A0A0L6UZH7_9BASI</name>
<evidence type="ECO:0000313" key="2">
    <source>
        <dbReference type="EMBL" id="KNZ53933.1"/>
    </source>
</evidence>
<comment type="caution">
    <text evidence="2">The sequence shown here is derived from an EMBL/GenBank/DDBJ whole genome shotgun (WGS) entry which is preliminary data.</text>
</comment>
<reference evidence="2 3" key="1">
    <citation type="submission" date="2015-08" db="EMBL/GenBank/DDBJ databases">
        <title>Next Generation Sequencing and Analysis of the Genome of Puccinia sorghi L Schw, the Causal Agent of Maize Common Rust.</title>
        <authorList>
            <person name="Rochi L."/>
            <person name="Burguener G."/>
            <person name="Darino M."/>
            <person name="Turjanski A."/>
            <person name="Kreff E."/>
            <person name="Dieguez M.J."/>
            <person name="Sacco F."/>
        </authorList>
    </citation>
    <scope>NUCLEOTIDE SEQUENCE [LARGE SCALE GENOMIC DNA]</scope>
    <source>
        <strain evidence="2 3">RO10H11247</strain>
    </source>
</reference>
<keyword evidence="3" id="KW-1185">Reference proteome</keyword>
<gene>
    <name evidence="2" type="ORF">VP01_3098g1</name>
</gene>
<protein>
    <submittedName>
        <fullName evidence="2">Uncharacterized protein</fullName>
    </submittedName>
</protein>
<dbReference type="AlphaFoldDB" id="A0A0L6UZH7"/>